<name>A0ABN3JZN1_9ACTN</name>
<gene>
    <name evidence="2" type="ORF">GCM10010405_26750</name>
</gene>
<reference evidence="2 3" key="1">
    <citation type="journal article" date="2019" name="Int. J. Syst. Evol. Microbiol.">
        <title>The Global Catalogue of Microorganisms (GCM) 10K type strain sequencing project: providing services to taxonomists for standard genome sequencing and annotation.</title>
        <authorList>
            <consortium name="The Broad Institute Genomics Platform"/>
            <consortium name="The Broad Institute Genome Sequencing Center for Infectious Disease"/>
            <person name="Wu L."/>
            <person name="Ma J."/>
        </authorList>
    </citation>
    <scope>NUCLEOTIDE SEQUENCE [LARGE SCALE GENOMIC DNA]</scope>
    <source>
        <strain evidence="2 3">JCM 6305</strain>
    </source>
</reference>
<comment type="caution">
    <text evidence="2">The sequence shown here is derived from an EMBL/GenBank/DDBJ whole genome shotgun (WGS) entry which is preliminary data.</text>
</comment>
<protein>
    <submittedName>
        <fullName evidence="2">Uncharacterized protein</fullName>
    </submittedName>
</protein>
<evidence type="ECO:0000313" key="2">
    <source>
        <dbReference type="EMBL" id="GAA2441961.1"/>
    </source>
</evidence>
<keyword evidence="3" id="KW-1185">Reference proteome</keyword>
<organism evidence="2 3">
    <name type="scientific">Streptomyces macrosporus</name>
    <dbReference type="NCBI Taxonomy" id="44032"/>
    <lineage>
        <taxon>Bacteria</taxon>
        <taxon>Bacillati</taxon>
        <taxon>Actinomycetota</taxon>
        <taxon>Actinomycetes</taxon>
        <taxon>Kitasatosporales</taxon>
        <taxon>Streptomycetaceae</taxon>
        <taxon>Streptomyces</taxon>
    </lineage>
</organism>
<feature type="region of interest" description="Disordered" evidence="1">
    <location>
        <begin position="82"/>
        <end position="102"/>
    </location>
</feature>
<evidence type="ECO:0000313" key="3">
    <source>
        <dbReference type="Proteomes" id="UP001501638"/>
    </source>
</evidence>
<sequence length="130" mass="13881">MALLHETGLVHNQYNLVGAEVVDHVGAQVVTDGIGVPVGIAQQTLHRPGPDMTGLLGRLPEGCPLPGTILAFDVRQQPEQVGAGGRSWLNSAEPARDPGHGLVEHHPPVSRVYAMARGHRTIFVCPHTNR</sequence>
<evidence type="ECO:0000256" key="1">
    <source>
        <dbReference type="SAM" id="MobiDB-lite"/>
    </source>
</evidence>
<proteinExistence type="predicted"/>
<dbReference type="EMBL" id="BAAASZ010000020">
    <property type="protein sequence ID" value="GAA2441961.1"/>
    <property type="molecule type" value="Genomic_DNA"/>
</dbReference>
<dbReference type="Proteomes" id="UP001501638">
    <property type="component" value="Unassembled WGS sequence"/>
</dbReference>
<accession>A0ABN3JZN1</accession>